<evidence type="ECO:0000256" key="1">
    <source>
        <dbReference type="SAM" id="SignalP"/>
    </source>
</evidence>
<dbReference type="AlphaFoldDB" id="A0A9Q1QSZ2"/>
<dbReference type="EMBL" id="JAKOGI010000002">
    <property type="protein sequence ID" value="KAJ8453014.1"/>
    <property type="molecule type" value="Genomic_DNA"/>
</dbReference>
<evidence type="ECO:0000313" key="3">
    <source>
        <dbReference type="Proteomes" id="UP001153076"/>
    </source>
</evidence>
<gene>
    <name evidence="2" type="ORF">Cgig2_014777</name>
</gene>
<feature type="signal peptide" evidence="1">
    <location>
        <begin position="1"/>
        <end position="25"/>
    </location>
</feature>
<feature type="chain" id="PRO_5040426459" description="Proline-rich protein 4" evidence="1">
    <location>
        <begin position="26"/>
        <end position="299"/>
    </location>
</feature>
<comment type="caution">
    <text evidence="2">The sequence shown here is derived from an EMBL/GenBank/DDBJ whole genome shotgun (WGS) entry which is preliminary data.</text>
</comment>
<dbReference type="OrthoDB" id="692967at2759"/>
<dbReference type="PANTHER" id="PTHR33935:SF22">
    <property type="entry name" value="OS10G0149400 PROTEIN"/>
    <property type="match status" value="1"/>
</dbReference>
<protein>
    <recommendedName>
        <fullName evidence="4">Proline-rich protein 4</fullName>
    </recommendedName>
</protein>
<proteinExistence type="predicted"/>
<organism evidence="2 3">
    <name type="scientific">Carnegiea gigantea</name>
    <dbReference type="NCBI Taxonomy" id="171969"/>
    <lineage>
        <taxon>Eukaryota</taxon>
        <taxon>Viridiplantae</taxon>
        <taxon>Streptophyta</taxon>
        <taxon>Embryophyta</taxon>
        <taxon>Tracheophyta</taxon>
        <taxon>Spermatophyta</taxon>
        <taxon>Magnoliopsida</taxon>
        <taxon>eudicotyledons</taxon>
        <taxon>Gunneridae</taxon>
        <taxon>Pentapetalae</taxon>
        <taxon>Caryophyllales</taxon>
        <taxon>Cactineae</taxon>
        <taxon>Cactaceae</taxon>
        <taxon>Cactoideae</taxon>
        <taxon>Echinocereeae</taxon>
        <taxon>Carnegiea</taxon>
    </lineage>
</organism>
<dbReference type="Pfam" id="PF01190">
    <property type="entry name" value="Pollen_Ole_e_1"/>
    <property type="match status" value="1"/>
</dbReference>
<dbReference type="Proteomes" id="UP001153076">
    <property type="component" value="Unassembled WGS sequence"/>
</dbReference>
<name>A0A9Q1QSZ2_9CARY</name>
<sequence>MLRMSRKTIPGLLLIVLIAASFCYADQKTAEVVGIGECADCLQNNITNSHAVKGLKVTIDCKHGNGEMKTTGAGELDEEGRFRVEVPQELVENGKLKEECYARLHSASDILCPSSNGVESSKIAFVSESDGKHTFSPVAKLKFSPLTCTSAFLWPFPRKPFPKFFPGNPFFKKPFPSIPKFKKPIPCVPIFKKPIPHVPIFKKPHPSHVPIYKKPLPHVPIHKKPLPPVPIYKKPLPPHPHLPIFKKPFPYPIPVFKKPPIPLYKPKPLPFPKFPPHPEFPPKFFHLPKFKDLPFFPHR</sequence>
<accession>A0A9Q1QSZ2</accession>
<dbReference type="PANTHER" id="PTHR33935">
    <property type="entry name" value="OS10G0148100 PROTEIN"/>
    <property type="match status" value="1"/>
</dbReference>
<evidence type="ECO:0000313" key="2">
    <source>
        <dbReference type="EMBL" id="KAJ8453014.1"/>
    </source>
</evidence>
<reference evidence="2" key="1">
    <citation type="submission" date="2022-04" db="EMBL/GenBank/DDBJ databases">
        <title>Carnegiea gigantea Genome sequencing and assembly v2.</title>
        <authorList>
            <person name="Copetti D."/>
            <person name="Sanderson M.J."/>
            <person name="Burquez A."/>
            <person name="Wojciechowski M.F."/>
        </authorList>
    </citation>
    <scope>NUCLEOTIDE SEQUENCE</scope>
    <source>
        <strain evidence="2">SGP5-SGP5p</strain>
        <tissue evidence="2">Aerial part</tissue>
    </source>
</reference>
<keyword evidence="3" id="KW-1185">Reference proteome</keyword>
<evidence type="ECO:0008006" key="4">
    <source>
        <dbReference type="Google" id="ProtNLM"/>
    </source>
</evidence>
<keyword evidence="1" id="KW-0732">Signal</keyword>